<evidence type="ECO:0000313" key="2">
    <source>
        <dbReference type="EMBL" id="GMR62585.1"/>
    </source>
</evidence>
<keyword evidence="3" id="KW-1185">Reference proteome</keyword>
<feature type="compositionally biased region" description="Polar residues" evidence="1">
    <location>
        <begin position="45"/>
        <end position="59"/>
    </location>
</feature>
<organism evidence="2 3">
    <name type="scientific">Pristionchus mayeri</name>
    <dbReference type="NCBI Taxonomy" id="1317129"/>
    <lineage>
        <taxon>Eukaryota</taxon>
        <taxon>Metazoa</taxon>
        <taxon>Ecdysozoa</taxon>
        <taxon>Nematoda</taxon>
        <taxon>Chromadorea</taxon>
        <taxon>Rhabditida</taxon>
        <taxon>Rhabditina</taxon>
        <taxon>Diplogasteromorpha</taxon>
        <taxon>Diplogasteroidea</taxon>
        <taxon>Neodiplogasteridae</taxon>
        <taxon>Pristionchus</taxon>
    </lineage>
</organism>
<dbReference type="InterPro" id="IPR017956">
    <property type="entry name" value="AT_hook_DNA-bd_motif"/>
</dbReference>
<dbReference type="AlphaFoldDB" id="A0AAN5DGX4"/>
<feature type="region of interest" description="Disordered" evidence="1">
    <location>
        <begin position="37"/>
        <end position="97"/>
    </location>
</feature>
<name>A0AAN5DGX4_9BILA</name>
<evidence type="ECO:0000256" key="1">
    <source>
        <dbReference type="SAM" id="MobiDB-lite"/>
    </source>
</evidence>
<dbReference type="PRINTS" id="PR00929">
    <property type="entry name" value="ATHOOK"/>
</dbReference>
<protein>
    <submittedName>
        <fullName evidence="2">Uncharacterized protein</fullName>
    </submittedName>
</protein>
<evidence type="ECO:0000313" key="3">
    <source>
        <dbReference type="Proteomes" id="UP001328107"/>
    </source>
</evidence>
<dbReference type="GO" id="GO:0003677">
    <property type="term" value="F:DNA binding"/>
    <property type="evidence" value="ECO:0007669"/>
    <property type="project" value="InterPro"/>
</dbReference>
<accession>A0AAN5DGX4</accession>
<feature type="non-terminal residue" evidence="2">
    <location>
        <position position="160"/>
    </location>
</feature>
<dbReference type="EMBL" id="BTRK01000006">
    <property type="protein sequence ID" value="GMR62585.1"/>
    <property type="molecule type" value="Genomic_DNA"/>
</dbReference>
<dbReference type="Proteomes" id="UP001328107">
    <property type="component" value="Unassembled WGS sequence"/>
</dbReference>
<proteinExistence type="predicted"/>
<sequence length="160" mass="18064">MSPNSTAQWNKRKMKSITSRVFATIKPICASKLIVINKKRRGQPPKQSTKPEAASSPTASVKICRGRPKKAIANGKLARSHSERQTSEQRSNIARQKVRAVNGRFTRKRNIICGQKIVKVRQVRDADGRFARKQVSSDIPPKRGRGRRRKLHVQLIEGSF</sequence>
<comment type="caution">
    <text evidence="2">The sequence shown here is derived from an EMBL/GenBank/DDBJ whole genome shotgun (WGS) entry which is preliminary data.</text>
</comment>
<reference evidence="3" key="1">
    <citation type="submission" date="2022-10" db="EMBL/GenBank/DDBJ databases">
        <title>Genome assembly of Pristionchus species.</title>
        <authorList>
            <person name="Yoshida K."/>
            <person name="Sommer R.J."/>
        </authorList>
    </citation>
    <scope>NUCLEOTIDE SEQUENCE [LARGE SCALE GENOMIC DNA]</scope>
    <source>
        <strain evidence="3">RS5460</strain>
    </source>
</reference>
<gene>
    <name evidence="2" type="ORF">PMAYCL1PPCAC_32780</name>
</gene>